<dbReference type="InterPro" id="IPR050621">
    <property type="entry name" value="Tudor_domain_containing"/>
</dbReference>
<feature type="compositionally biased region" description="Basic and acidic residues" evidence="2">
    <location>
        <begin position="71"/>
        <end position="83"/>
    </location>
</feature>
<dbReference type="InterPro" id="IPR002999">
    <property type="entry name" value="Tudor"/>
</dbReference>
<dbReference type="SMART" id="SM00333">
    <property type="entry name" value="TUDOR"/>
    <property type="match status" value="1"/>
</dbReference>
<evidence type="ECO:0000256" key="1">
    <source>
        <dbReference type="PROSITE-ProRule" id="PRU00176"/>
    </source>
</evidence>
<feature type="domain" description="RRM" evidence="3">
    <location>
        <begin position="1"/>
        <end position="70"/>
    </location>
</feature>
<dbReference type="InterPro" id="IPR035979">
    <property type="entry name" value="RBD_domain_sf"/>
</dbReference>
<accession>A0ABM1KLJ8</accession>
<evidence type="ECO:0000313" key="5">
    <source>
        <dbReference type="Proteomes" id="UP000694871"/>
    </source>
</evidence>
<evidence type="ECO:0000259" key="4">
    <source>
        <dbReference type="PROSITE" id="PS50304"/>
    </source>
</evidence>
<dbReference type="InterPro" id="IPR035437">
    <property type="entry name" value="SNase_OB-fold_sf"/>
</dbReference>
<dbReference type="PANTHER" id="PTHR22948">
    <property type="entry name" value="TUDOR DOMAIN CONTAINING PROTEIN"/>
    <property type="match status" value="1"/>
</dbReference>
<dbReference type="PANTHER" id="PTHR22948:SF12">
    <property type="entry name" value="TUDOR DOMAIN-CONTAINING PROTEIN 10"/>
    <property type="match status" value="1"/>
</dbReference>
<dbReference type="InterPro" id="IPR000504">
    <property type="entry name" value="RRM_dom"/>
</dbReference>
<reference evidence="6" key="1">
    <citation type="submission" date="2025-08" db="UniProtKB">
        <authorList>
            <consortium name="RefSeq"/>
        </authorList>
    </citation>
    <scope>IDENTIFICATION</scope>
</reference>
<protein>
    <submittedName>
        <fullName evidence="6">Tudor domain-containing protein 10</fullName>
    </submittedName>
</protein>
<keyword evidence="1" id="KW-0694">RNA-binding</keyword>
<evidence type="ECO:0000259" key="3">
    <source>
        <dbReference type="PROSITE" id="PS50102"/>
    </source>
</evidence>
<dbReference type="PROSITE" id="PS50304">
    <property type="entry name" value="TUDOR"/>
    <property type="match status" value="1"/>
</dbReference>
<dbReference type="PROSITE" id="PS50102">
    <property type="entry name" value="RRM"/>
    <property type="match status" value="1"/>
</dbReference>
<keyword evidence="5" id="KW-1185">Reference proteome</keyword>
<feature type="domain" description="Tudor" evidence="4">
    <location>
        <begin position="201"/>
        <end position="262"/>
    </location>
</feature>
<dbReference type="Gene3D" id="3.30.70.330">
    <property type="match status" value="1"/>
</dbReference>
<proteinExistence type="predicted"/>
<dbReference type="SUPFAM" id="SSF63748">
    <property type="entry name" value="Tudor/PWWP/MBT"/>
    <property type="match status" value="1"/>
</dbReference>
<evidence type="ECO:0000256" key="2">
    <source>
        <dbReference type="SAM" id="MobiDB-lite"/>
    </source>
</evidence>
<evidence type="ECO:0000313" key="6">
    <source>
        <dbReference type="RefSeq" id="XP_015274585.1"/>
    </source>
</evidence>
<dbReference type="Gene3D" id="2.30.30.140">
    <property type="match status" value="1"/>
</dbReference>
<dbReference type="Gene3D" id="2.40.50.90">
    <property type="match status" value="1"/>
</dbReference>
<gene>
    <name evidence="6" type="primary">TDRD10</name>
</gene>
<dbReference type="InterPro" id="IPR012677">
    <property type="entry name" value="Nucleotide-bd_a/b_plait_sf"/>
</dbReference>
<name>A0ABM1KLJ8_GEKJA</name>
<dbReference type="Pfam" id="PF00567">
    <property type="entry name" value="TUDOR"/>
    <property type="match status" value="1"/>
</dbReference>
<dbReference type="RefSeq" id="XP_015274585.1">
    <property type="nucleotide sequence ID" value="XM_015419099.1"/>
</dbReference>
<dbReference type="SUPFAM" id="SSF54928">
    <property type="entry name" value="RNA-binding domain, RBD"/>
    <property type="match status" value="1"/>
</dbReference>
<feature type="region of interest" description="Disordered" evidence="2">
    <location>
        <begin position="71"/>
        <end position="91"/>
    </location>
</feature>
<organism evidence="5 6">
    <name type="scientific">Gekko japonicus</name>
    <name type="common">Schlegel's Japanese gecko</name>
    <dbReference type="NCBI Taxonomy" id="146911"/>
    <lineage>
        <taxon>Eukaryota</taxon>
        <taxon>Metazoa</taxon>
        <taxon>Chordata</taxon>
        <taxon>Craniata</taxon>
        <taxon>Vertebrata</taxon>
        <taxon>Euteleostomi</taxon>
        <taxon>Lepidosauria</taxon>
        <taxon>Squamata</taxon>
        <taxon>Bifurcata</taxon>
        <taxon>Gekkota</taxon>
        <taxon>Gekkonidae</taxon>
        <taxon>Gekkoninae</taxon>
        <taxon>Gekko</taxon>
    </lineage>
</organism>
<dbReference type="GeneID" id="107117070"/>
<dbReference type="Proteomes" id="UP000694871">
    <property type="component" value="Unplaced"/>
</dbReference>
<sequence>MGIFAAFLKVELAVLFKDFGLKAVRIRQNSSAKSFAFLEMASPEAVQLAVQTRNGVMVKGQRMVVAVSEERRSPEYRKNHTEMPDLEPVPDGLPVGNGDLVPKPGVQTVPPPTKKNLYAIPVEMRCSFLTQMSRDCFKDLGWLRSISSISGEAALLVTDTVPQTPFFWAIHLTEESLRNMQKLFSALAEVESQMPFLTKQEVQRGTRCMAECILGKEGGAWNRCWVLDKVGNLAMVFFVDFGRSATVPLNALRRLDKDDFWTIQPLAQPFVLHKGRQRECER</sequence>